<dbReference type="AlphaFoldDB" id="A0A9Q1B1G9"/>
<dbReference type="PANTHER" id="PTHR23503:SF54">
    <property type="entry name" value="MAJOR FACILITATOR SUPERFAMILY (MFS) PROFILE DOMAIN-CONTAINING PROTEIN"/>
    <property type="match status" value="1"/>
</dbReference>
<evidence type="ECO:0000256" key="9">
    <source>
        <dbReference type="ARBA" id="ARBA00022692"/>
    </source>
</evidence>
<dbReference type="GO" id="GO:0005353">
    <property type="term" value="F:fructose transmembrane transporter activity"/>
    <property type="evidence" value="ECO:0007669"/>
    <property type="project" value="UniProtKB-ARBA"/>
</dbReference>
<protein>
    <recommendedName>
        <fullName evidence="5">Solute carrier family 2, facilitated glucose transporter member 5</fullName>
    </recommendedName>
    <alternativeName>
        <fullName evidence="13">Fructose transporter</fullName>
    </alternativeName>
    <alternativeName>
        <fullName evidence="12">Glucose transporter type 5, small intestine</fullName>
    </alternativeName>
</protein>
<evidence type="ECO:0000256" key="4">
    <source>
        <dbReference type="ARBA" id="ARBA00007004"/>
    </source>
</evidence>
<dbReference type="GO" id="GO:0055056">
    <property type="term" value="F:D-glucose transmembrane transporter activity"/>
    <property type="evidence" value="ECO:0007669"/>
    <property type="project" value="TreeGrafter"/>
</dbReference>
<dbReference type="PROSITE" id="PS00217">
    <property type="entry name" value="SUGAR_TRANSPORT_2"/>
    <property type="match status" value="1"/>
</dbReference>
<keyword evidence="11 15" id="KW-0472">Membrane</keyword>
<dbReference type="GO" id="GO:0042383">
    <property type="term" value="C:sarcolemma"/>
    <property type="evidence" value="ECO:0007669"/>
    <property type="project" value="UniProtKB-SubCell"/>
</dbReference>
<dbReference type="GO" id="GO:0046323">
    <property type="term" value="P:D-glucose import"/>
    <property type="evidence" value="ECO:0007669"/>
    <property type="project" value="TreeGrafter"/>
</dbReference>
<feature type="transmembrane region" description="Helical" evidence="15">
    <location>
        <begin position="20"/>
        <end position="43"/>
    </location>
</feature>
<comment type="subcellular location">
    <subcellularLocation>
        <location evidence="2">Cell membrane</location>
        <location evidence="2">Sarcolemma</location>
    </subcellularLocation>
    <subcellularLocation>
        <location evidence="3">Cell membrane</location>
        <topology evidence="3">Multi-pass membrane protein</topology>
    </subcellularLocation>
</comment>
<feature type="transmembrane region" description="Helical" evidence="15">
    <location>
        <begin position="63"/>
        <end position="91"/>
    </location>
</feature>
<accession>A0A9Q1B1G9</accession>
<feature type="transmembrane region" description="Helical" evidence="15">
    <location>
        <begin position="158"/>
        <end position="175"/>
    </location>
</feature>
<keyword evidence="6 14" id="KW-0813">Transport</keyword>
<feature type="transmembrane region" description="Helical" evidence="15">
    <location>
        <begin position="275"/>
        <end position="298"/>
    </location>
</feature>
<sequence length="498" mass="55323">MANICSDLVLYRRVIQMSLVLALGGSFLFGFQVAVINFTSPYVKKLINDTFLERYNAPVDEQMLTFLWSFIVSAFNIGGLLGSCISGYLSAKYGKKKCLMFSSILMLVAAAMSATSKTAKSFEMILVGRLLYGFCSGLGTCIQGQYLSEISPKHRRGAINVTLAIFVNMGKFLAQLAGQEELLGTESLWPCLLAIGGPLGLVILTTVPLFPESPPHLLIQEGDLEGCLKAMRKLWGEGNHKEEVDDMLKEQASMKQVKIMNVLQLLRDTSMRRQVYLLITVSCAVSLSGISAIYFYASDVFSTAGFRQDLISYVTLGVGACELCSTFLCLYMIEHFGRRKLLLWGYGLMILALALLTATLSLQHQAFWLPYCNTVLVFLFIMIYAMAPAGSTFPLIVELFTQTSRPAALIITMILHWIGTYLVGMVFPYLVLYLDNFCFLVFMGCIAIAWTILFCWLPETKGKSLVEIQGVFLQMEKKKKEAAMTNNLPEDASLCTKL</sequence>
<dbReference type="InterPro" id="IPR020846">
    <property type="entry name" value="MFS_dom"/>
</dbReference>
<dbReference type="NCBIfam" id="TIGR00879">
    <property type="entry name" value="SP"/>
    <property type="match status" value="1"/>
</dbReference>
<feature type="transmembrane region" description="Helical" evidence="15">
    <location>
        <begin position="343"/>
        <end position="362"/>
    </location>
</feature>
<dbReference type="GO" id="GO:0070837">
    <property type="term" value="P:dehydroascorbic acid transport"/>
    <property type="evidence" value="ECO:0007669"/>
    <property type="project" value="TreeGrafter"/>
</dbReference>
<name>A0A9Q1B1G9_9SAUR</name>
<evidence type="ECO:0000256" key="7">
    <source>
        <dbReference type="ARBA" id="ARBA00022475"/>
    </source>
</evidence>
<dbReference type="FunFam" id="1.20.1250.20:FF:001511">
    <property type="entry name" value="Solute carrier family 2, facilitated glucose transporter member 5"/>
    <property type="match status" value="1"/>
</dbReference>
<dbReference type="OrthoDB" id="4142200at2759"/>
<feature type="transmembrane region" description="Helical" evidence="15">
    <location>
        <begin position="126"/>
        <end position="146"/>
    </location>
</feature>
<evidence type="ECO:0000313" key="18">
    <source>
        <dbReference type="Proteomes" id="UP001142489"/>
    </source>
</evidence>
<dbReference type="PRINTS" id="PR00171">
    <property type="entry name" value="SUGRTRNSPORT"/>
</dbReference>
<feature type="transmembrane region" description="Helical" evidence="15">
    <location>
        <begin position="408"/>
        <end position="431"/>
    </location>
</feature>
<evidence type="ECO:0000256" key="14">
    <source>
        <dbReference type="RuleBase" id="RU003346"/>
    </source>
</evidence>
<dbReference type="Pfam" id="PF00083">
    <property type="entry name" value="Sugar_tr"/>
    <property type="match status" value="1"/>
</dbReference>
<feature type="transmembrane region" description="Helical" evidence="15">
    <location>
        <begin position="187"/>
        <end position="210"/>
    </location>
</feature>
<keyword evidence="8" id="KW-0762">Sugar transport</keyword>
<evidence type="ECO:0000256" key="3">
    <source>
        <dbReference type="ARBA" id="ARBA00004651"/>
    </source>
</evidence>
<dbReference type="InterPro" id="IPR036259">
    <property type="entry name" value="MFS_trans_sf"/>
</dbReference>
<comment type="similarity">
    <text evidence="4">Belongs to the major facilitator superfamily. Sugar transporter (TC 2.A.1.1) family. Glucose transporter subfamily.</text>
</comment>
<keyword evidence="9 15" id="KW-0812">Transmembrane</keyword>
<comment type="caution">
    <text evidence="17">The sequence shown here is derived from an EMBL/GenBank/DDBJ whole genome shotgun (WGS) entry which is preliminary data.</text>
</comment>
<dbReference type="InterPro" id="IPR045263">
    <property type="entry name" value="GLUT"/>
</dbReference>
<dbReference type="Gene3D" id="1.20.1250.20">
    <property type="entry name" value="MFS general substrate transporter like domains"/>
    <property type="match status" value="1"/>
</dbReference>
<gene>
    <name evidence="17" type="ORF">JRQ81_015490</name>
</gene>
<evidence type="ECO:0000256" key="8">
    <source>
        <dbReference type="ARBA" id="ARBA00022597"/>
    </source>
</evidence>
<organism evidence="17 18">
    <name type="scientific">Phrynocephalus forsythii</name>
    <dbReference type="NCBI Taxonomy" id="171643"/>
    <lineage>
        <taxon>Eukaryota</taxon>
        <taxon>Metazoa</taxon>
        <taxon>Chordata</taxon>
        <taxon>Craniata</taxon>
        <taxon>Vertebrata</taxon>
        <taxon>Euteleostomi</taxon>
        <taxon>Lepidosauria</taxon>
        <taxon>Squamata</taxon>
        <taxon>Bifurcata</taxon>
        <taxon>Unidentata</taxon>
        <taxon>Episquamata</taxon>
        <taxon>Toxicofera</taxon>
        <taxon>Iguania</taxon>
        <taxon>Acrodonta</taxon>
        <taxon>Agamidae</taxon>
        <taxon>Agaminae</taxon>
        <taxon>Phrynocephalus</taxon>
    </lineage>
</organism>
<keyword evidence="7" id="KW-1003">Cell membrane</keyword>
<dbReference type="GO" id="GO:1990539">
    <property type="term" value="P:fructose import across plasma membrane"/>
    <property type="evidence" value="ECO:0007669"/>
    <property type="project" value="UniProtKB-ARBA"/>
</dbReference>
<dbReference type="PROSITE" id="PS50850">
    <property type="entry name" value="MFS"/>
    <property type="match status" value="1"/>
</dbReference>
<dbReference type="Proteomes" id="UP001142489">
    <property type="component" value="Unassembled WGS sequence"/>
</dbReference>
<evidence type="ECO:0000256" key="12">
    <source>
        <dbReference type="ARBA" id="ARBA00029961"/>
    </source>
</evidence>
<dbReference type="InterPro" id="IPR005828">
    <property type="entry name" value="MFS_sugar_transport-like"/>
</dbReference>
<keyword evidence="10 15" id="KW-1133">Transmembrane helix</keyword>
<reference evidence="17" key="1">
    <citation type="journal article" date="2023" name="DNA Res.">
        <title>Chromosome-level genome assembly of Phrynocephalus forsythii using third-generation DNA sequencing and Hi-C analysis.</title>
        <authorList>
            <person name="Qi Y."/>
            <person name="Zhao W."/>
            <person name="Zhao Y."/>
            <person name="Niu C."/>
            <person name="Cao S."/>
            <person name="Zhang Y."/>
        </authorList>
    </citation>
    <scope>NUCLEOTIDE SEQUENCE</scope>
    <source>
        <tissue evidence="17">Muscle</tissue>
    </source>
</reference>
<evidence type="ECO:0000256" key="6">
    <source>
        <dbReference type="ARBA" id="ARBA00022448"/>
    </source>
</evidence>
<dbReference type="PANTHER" id="PTHR23503">
    <property type="entry name" value="SOLUTE CARRIER FAMILY 2"/>
    <property type="match status" value="1"/>
</dbReference>
<evidence type="ECO:0000259" key="16">
    <source>
        <dbReference type="PROSITE" id="PS50850"/>
    </source>
</evidence>
<dbReference type="EMBL" id="JAPFRF010000006">
    <property type="protein sequence ID" value="KAJ7329316.1"/>
    <property type="molecule type" value="Genomic_DNA"/>
</dbReference>
<evidence type="ECO:0000256" key="5">
    <source>
        <dbReference type="ARBA" id="ARBA00015973"/>
    </source>
</evidence>
<keyword evidence="18" id="KW-1185">Reference proteome</keyword>
<comment type="catalytic activity">
    <reaction evidence="1">
        <text>D-fructose(out) = D-fructose(in)</text>
        <dbReference type="Rhea" id="RHEA:60372"/>
        <dbReference type="ChEBI" id="CHEBI:37721"/>
    </reaction>
</comment>
<evidence type="ECO:0000256" key="11">
    <source>
        <dbReference type="ARBA" id="ARBA00023136"/>
    </source>
</evidence>
<dbReference type="SUPFAM" id="SSF103473">
    <property type="entry name" value="MFS general substrate transporter"/>
    <property type="match status" value="1"/>
</dbReference>
<dbReference type="InterPro" id="IPR003663">
    <property type="entry name" value="Sugar/inositol_transpt"/>
</dbReference>
<evidence type="ECO:0000256" key="15">
    <source>
        <dbReference type="SAM" id="Phobius"/>
    </source>
</evidence>
<proteinExistence type="inferred from homology"/>
<dbReference type="InterPro" id="IPR005829">
    <property type="entry name" value="Sugar_transporter_CS"/>
</dbReference>
<evidence type="ECO:0000256" key="10">
    <source>
        <dbReference type="ARBA" id="ARBA00022989"/>
    </source>
</evidence>
<evidence type="ECO:0000256" key="2">
    <source>
        <dbReference type="ARBA" id="ARBA00004135"/>
    </source>
</evidence>
<feature type="transmembrane region" description="Helical" evidence="15">
    <location>
        <begin position="310"/>
        <end position="331"/>
    </location>
</feature>
<feature type="transmembrane region" description="Helical" evidence="15">
    <location>
        <begin position="437"/>
        <end position="457"/>
    </location>
</feature>
<feature type="domain" description="Major facilitator superfamily (MFS) profile" evidence="16">
    <location>
        <begin position="18"/>
        <end position="461"/>
    </location>
</feature>
<evidence type="ECO:0000313" key="17">
    <source>
        <dbReference type="EMBL" id="KAJ7329316.1"/>
    </source>
</evidence>
<feature type="transmembrane region" description="Helical" evidence="15">
    <location>
        <begin position="98"/>
        <end position="114"/>
    </location>
</feature>
<evidence type="ECO:0000256" key="13">
    <source>
        <dbReference type="ARBA" id="ARBA00031099"/>
    </source>
</evidence>
<evidence type="ECO:0000256" key="1">
    <source>
        <dbReference type="ARBA" id="ARBA00000590"/>
    </source>
</evidence>